<dbReference type="KEGG" id="rin:ACS15_3457"/>
<evidence type="ECO:0000256" key="12">
    <source>
        <dbReference type="ARBA" id="ARBA00022989"/>
    </source>
</evidence>
<dbReference type="Proteomes" id="UP000077927">
    <property type="component" value="Chromosome 1"/>
</dbReference>
<keyword evidence="14" id="KW-0843">Virulence</keyword>
<dbReference type="GO" id="GO:0005524">
    <property type="term" value="F:ATP binding"/>
    <property type="evidence" value="ECO:0007669"/>
    <property type="project" value="UniProtKB-KW"/>
</dbReference>
<evidence type="ECO:0000256" key="16">
    <source>
        <dbReference type="ARBA" id="ARBA00058004"/>
    </source>
</evidence>
<evidence type="ECO:0000256" key="5">
    <source>
        <dbReference type="ARBA" id="ARBA00022553"/>
    </source>
</evidence>
<keyword evidence="11" id="KW-0067">ATP-binding</keyword>
<dbReference type="Pfam" id="PF00497">
    <property type="entry name" value="SBP_bac_3"/>
    <property type="match status" value="1"/>
</dbReference>
<dbReference type="CDD" id="cd17546">
    <property type="entry name" value="REC_hyHK_CKI1_RcsC-like"/>
    <property type="match status" value="1"/>
</dbReference>
<dbReference type="InterPro" id="IPR036097">
    <property type="entry name" value="HisK_dim/P_sf"/>
</dbReference>
<keyword evidence="10" id="KW-0418">Kinase</keyword>
<dbReference type="SUPFAM" id="SSF55785">
    <property type="entry name" value="PYP-like sensor domain (PAS domain)"/>
    <property type="match status" value="2"/>
</dbReference>
<gene>
    <name evidence="24" type="ORF">ACS15_3457</name>
</gene>
<keyword evidence="15" id="KW-0472">Membrane</keyword>
<accession>A0AAC9BH05</accession>
<dbReference type="SMART" id="SM00388">
    <property type="entry name" value="HisKA"/>
    <property type="match status" value="1"/>
</dbReference>
<dbReference type="InterPro" id="IPR000014">
    <property type="entry name" value="PAS"/>
</dbReference>
<keyword evidence="7" id="KW-0812">Transmembrane</keyword>
<name>A0AAC9BH05_9RALS</name>
<dbReference type="InterPro" id="IPR005467">
    <property type="entry name" value="His_kinase_dom"/>
</dbReference>
<evidence type="ECO:0000256" key="14">
    <source>
        <dbReference type="ARBA" id="ARBA00023026"/>
    </source>
</evidence>
<proteinExistence type="predicted"/>
<evidence type="ECO:0000256" key="10">
    <source>
        <dbReference type="ARBA" id="ARBA00022777"/>
    </source>
</evidence>
<organism evidence="24 25">
    <name type="scientific">Ralstonia insidiosa</name>
    <dbReference type="NCBI Taxonomy" id="190721"/>
    <lineage>
        <taxon>Bacteria</taxon>
        <taxon>Pseudomonadati</taxon>
        <taxon>Pseudomonadota</taxon>
        <taxon>Betaproteobacteria</taxon>
        <taxon>Burkholderiales</taxon>
        <taxon>Burkholderiaceae</taxon>
        <taxon>Ralstonia</taxon>
    </lineage>
</organism>
<dbReference type="Gene3D" id="3.30.565.10">
    <property type="entry name" value="Histidine kinase-like ATPase, C-terminal domain"/>
    <property type="match status" value="1"/>
</dbReference>
<evidence type="ECO:0000313" key="24">
    <source>
        <dbReference type="EMBL" id="ANH74143.1"/>
    </source>
</evidence>
<dbReference type="NCBIfam" id="TIGR00229">
    <property type="entry name" value="sensory_box"/>
    <property type="match status" value="2"/>
</dbReference>
<dbReference type="PROSITE" id="PS50112">
    <property type="entry name" value="PAS"/>
    <property type="match status" value="1"/>
</dbReference>
<evidence type="ECO:0000256" key="6">
    <source>
        <dbReference type="ARBA" id="ARBA00022679"/>
    </source>
</evidence>
<evidence type="ECO:0000256" key="17">
    <source>
        <dbReference type="ARBA" id="ARBA00070152"/>
    </source>
</evidence>
<dbReference type="Pfam" id="PF08448">
    <property type="entry name" value="PAS_4"/>
    <property type="match status" value="1"/>
</dbReference>
<dbReference type="PROSITE" id="PS50110">
    <property type="entry name" value="RESPONSE_REGULATORY"/>
    <property type="match status" value="1"/>
</dbReference>
<evidence type="ECO:0000259" key="22">
    <source>
        <dbReference type="PROSITE" id="PS50112"/>
    </source>
</evidence>
<dbReference type="Gene3D" id="3.40.190.10">
    <property type="entry name" value="Periplasmic binding protein-like II"/>
    <property type="match status" value="4"/>
</dbReference>
<dbReference type="Gene3D" id="3.40.50.2300">
    <property type="match status" value="1"/>
</dbReference>
<dbReference type="SUPFAM" id="SSF55874">
    <property type="entry name" value="ATPase domain of HSP90 chaperone/DNA topoisomerase II/histidine kinase"/>
    <property type="match status" value="1"/>
</dbReference>
<dbReference type="PANTHER" id="PTHR45339:SF1">
    <property type="entry name" value="HYBRID SIGNAL TRANSDUCTION HISTIDINE KINASE J"/>
    <property type="match status" value="1"/>
</dbReference>
<keyword evidence="5 18" id="KW-0597">Phosphoprotein</keyword>
<dbReference type="InterPro" id="IPR013655">
    <property type="entry name" value="PAS_fold_3"/>
</dbReference>
<keyword evidence="12" id="KW-1133">Transmembrane helix</keyword>
<feature type="domain" description="Response regulatory" evidence="21">
    <location>
        <begin position="1183"/>
        <end position="1303"/>
    </location>
</feature>
<keyword evidence="8 19" id="KW-0732">Signal</keyword>
<sequence>MSPLARLRLGIGAGLLACAVALAWLSSADEAHAEDAAQAVQLFHQMPSKLTVGVIGESMMPLEGVAGDKLTGFSGDLLRQLLPHDRVRIVPRVFSRRDELLNAACRGEVDIIMSVVPRSQYDRCLEYSAPYLERATAVVARNDSTRVAQDPFFTDARIAVEQGSPLVEELPRQYPKIRVQTTPTATDALDAVLRGAADAYVGITYPTRELMLQPRYRPLSIVQLVNQQVDALHFAAPRERAVLVRYLDRHLAQLPDAAMSDLRARWITQGGVSTTTLPQSAKERAMLASLPPLRYAADPDYMPYSFNDARGELQGILPEYLSFLSRTLGLRFERVPVQDWSDALAKARAGEVDILLGLSDQDSRPPGFILSQAIDATPMVVVGRSDALTVAALPELAGKTVALPRSDTLAEVLRQNIPRIRVVTAASPSDALSQVATGQADFTIANLPVVDALIRHHFPGELKVTGSANLTESIGVGVSARYAALAPLFNRALFAMPEGEQVSIRNKWLSVSYQLGPSASAVLSKFGPAATLVLLAVVALVIKQWQLRRENRQRRLAEETLARQLNFQRALMESVPFPLAAKDAQHHYVAVNAAFCSMFGHPREALLGRTPGELGMYSAKNMAHLSDINRRALETDESTREEIIITTPDGQSRNVLYWVEPFHLREGQPGGIITSVVDISEIREAQARAERLERRLREVTESLPALVYQFELQPGESQGRGTYVAGKAYETLGVRTDNVLEYLSTPELLIHEDDRERMLEAVRISAQQLTPFDQQFRHVCDDGSIRWLHARSNPRQEADGRTVWNGYMSDVTVEREQADALQAAKNAAESALLAKDRFLAMMSHEIRTPMNGVLGLVELLQQTKLEGEQKQMVSLVQDSGRALLHILDDILDYAKIEAGRLDILPVDTDLRELFDGTVGLLASRAHEKSLAVHVDVATNVPATVSVDSVRVRQVLFNLLSNAIKFTDRGSISLRAECTRVDDGAAQIAIHVTDTGIGITPEVQATLFAPFVQAERSTTRNYGGTGLGLAISRQLAGLMGGTLDMSSAPGRGTTITLRLPVPVVAARYALPQLAGRSVAIDVDSTIDQRCLAQFAEAAGLRITSGARADIVFTTSQQAQPGAIRVTREVRYAKRGAVLSVNPLSWLAFLHACERALPQPEAAKPASTPAVPAPLAMPNQALGAHILVAEDHPINRELIAKQLRLLGYRVTLAEDGIAALERLREGHFDALVTDCHMPRMDGFDLAAHIRKAEQERADGSRLPIIAITATTLAEEHARCRVVGMDGSLLKPTTLATLQEALSALWPAAPGPEDAPDAGAAADDDAFAVSLDDLQRSLGAGPATDGLVEIFLTSLDDDAQQLRPLLKTANRNALRQWVHRTGGALALLRSPFVDAEMQAFRHAIHSAADADLRTAGERVRRLLAHLQRLMATLETANQGVVHRTQVTDS</sequence>
<dbReference type="GO" id="GO:0000155">
    <property type="term" value="F:phosphorelay sensor kinase activity"/>
    <property type="evidence" value="ECO:0007669"/>
    <property type="project" value="InterPro"/>
</dbReference>
<dbReference type="PRINTS" id="PR00344">
    <property type="entry name" value="BCTRLSENSOR"/>
</dbReference>
<dbReference type="SMART" id="SM00086">
    <property type="entry name" value="PAC"/>
    <property type="match status" value="2"/>
</dbReference>
<dbReference type="SMART" id="SM00387">
    <property type="entry name" value="HATPase_c"/>
    <property type="match status" value="1"/>
</dbReference>
<dbReference type="CDD" id="cd16922">
    <property type="entry name" value="HATPase_EvgS-ArcB-TorS-like"/>
    <property type="match status" value="1"/>
</dbReference>
<dbReference type="CDD" id="cd01007">
    <property type="entry name" value="PBP2_BvgS_HisK_like"/>
    <property type="match status" value="2"/>
</dbReference>
<dbReference type="SUPFAM" id="SSF47226">
    <property type="entry name" value="Histidine-containing phosphotransfer domain, HPT domain"/>
    <property type="match status" value="1"/>
</dbReference>
<evidence type="ECO:0000256" key="4">
    <source>
        <dbReference type="ARBA" id="ARBA00022475"/>
    </source>
</evidence>
<evidence type="ECO:0000256" key="18">
    <source>
        <dbReference type="PROSITE-ProRule" id="PRU00169"/>
    </source>
</evidence>
<evidence type="ECO:0000256" key="7">
    <source>
        <dbReference type="ARBA" id="ARBA00022692"/>
    </source>
</evidence>
<evidence type="ECO:0000259" key="21">
    <source>
        <dbReference type="PROSITE" id="PS50110"/>
    </source>
</evidence>
<reference evidence="24 25" key="1">
    <citation type="submission" date="2015-09" db="EMBL/GenBank/DDBJ databases">
        <authorList>
            <person name="Xu Y."/>
            <person name="Nagy A."/>
            <person name="Liu N.T."/>
            <person name="Nou X."/>
        </authorList>
    </citation>
    <scope>NUCLEOTIDE SEQUENCE [LARGE SCALE GENOMIC DNA]</scope>
    <source>
        <strain evidence="24 25">FC1138</strain>
    </source>
</reference>
<feature type="domain" description="PAC" evidence="23">
    <location>
        <begin position="639"/>
        <end position="691"/>
    </location>
</feature>
<dbReference type="CDD" id="cd00082">
    <property type="entry name" value="HisKA"/>
    <property type="match status" value="1"/>
</dbReference>
<dbReference type="SUPFAM" id="SSF47384">
    <property type="entry name" value="Homodimeric domain of signal transducing histidine kinase"/>
    <property type="match status" value="1"/>
</dbReference>
<evidence type="ECO:0000259" key="20">
    <source>
        <dbReference type="PROSITE" id="PS50109"/>
    </source>
</evidence>
<dbReference type="FunFam" id="3.30.565.10:FF:000010">
    <property type="entry name" value="Sensor histidine kinase RcsC"/>
    <property type="match status" value="1"/>
</dbReference>
<evidence type="ECO:0000256" key="1">
    <source>
        <dbReference type="ARBA" id="ARBA00000085"/>
    </source>
</evidence>
<dbReference type="GO" id="GO:0005886">
    <property type="term" value="C:plasma membrane"/>
    <property type="evidence" value="ECO:0007669"/>
    <property type="project" value="UniProtKB-SubCell"/>
</dbReference>
<comment type="function">
    <text evidence="16">Member of the two-component regulatory system BvgS/BvgA. Phosphorylates BvgA via a four-step phosphorelay in response to environmental signals.</text>
</comment>
<evidence type="ECO:0000256" key="2">
    <source>
        <dbReference type="ARBA" id="ARBA00004651"/>
    </source>
</evidence>
<dbReference type="InterPro" id="IPR003594">
    <property type="entry name" value="HATPase_dom"/>
</dbReference>
<evidence type="ECO:0000256" key="11">
    <source>
        <dbReference type="ARBA" id="ARBA00022840"/>
    </source>
</evidence>
<evidence type="ECO:0000259" key="23">
    <source>
        <dbReference type="PROSITE" id="PS50113"/>
    </source>
</evidence>
<dbReference type="InterPro" id="IPR011006">
    <property type="entry name" value="CheY-like_superfamily"/>
</dbReference>
<dbReference type="SMART" id="SM00448">
    <property type="entry name" value="REC"/>
    <property type="match status" value="1"/>
</dbReference>
<dbReference type="FunFam" id="1.10.287.130:FF:000004">
    <property type="entry name" value="Ethylene receptor 1"/>
    <property type="match status" value="1"/>
</dbReference>
<keyword evidence="4" id="KW-1003">Cell membrane</keyword>
<keyword evidence="9" id="KW-0547">Nucleotide-binding</keyword>
<dbReference type="CDD" id="cd00130">
    <property type="entry name" value="PAS"/>
    <property type="match status" value="2"/>
</dbReference>
<dbReference type="SUPFAM" id="SSF53850">
    <property type="entry name" value="Periplasmic binding protein-like II"/>
    <property type="match status" value="2"/>
</dbReference>
<comment type="catalytic activity">
    <reaction evidence="1">
        <text>ATP + protein L-histidine = ADP + protein N-phospho-L-histidine.</text>
        <dbReference type="EC" id="2.7.13.3"/>
    </reaction>
</comment>
<dbReference type="InterPro" id="IPR036890">
    <property type="entry name" value="HATPase_C_sf"/>
</dbReference>
<dbReference type="Gene3D" id="1.10.287.130">
    <property type="match status" value="1"/>
</dbReference>
<dbReference type="SMART" id="SM00091">
    <property type="entry name" value="PAS"/>
    <property type="match status" value="2"/>
</dbReference>
<evidence type="ECO:0000256" key="9">
    <source>
        <dbReference type="ARBA" id="ARBA00022741"/>
    </source>
</evidence>
<dbReference type="InterPro" id="IPR000700">
    <property type="entry name" value="PAS-assoc_C"/>
</dbReference>
<feature type="signal peptide" evidence="19">
    <location>
        <begin position="1"/>
        <end position="33"/>
    </location>
</feature>
<dbReference type="Pfam" id="PF00512">
    <property type="entry name" value="HisKA"/>
    <property type="match status" value="1"/>
</dbReference>
<feature type="domain" description="PAC" evidence="23">
    <location>
        <begin position="772"/>
        <end position="823"/>
    </location>
</feature>
<feature type="modified residue" description="4-aspartylphosphate" evidence="18">
    <location>
        <position position="1232"/>
    </location>
</feature>
<dbReference type="SMART" id="SM00062">
    <property type="entry name" value="PBPb"/>
    <property type="match status" value="2"/>
</dbReference>
<dbReference type="EC" id="2.7.13.3" evidence="3"/>
<dbReference type="InterPro" id="IPR001638">
    <property type="entry name" value="Solute-binding_3/MltF_N"/>
</dbReference>
<dbReference type="Pfam" id="PF08447">
    <property type="entry name" value="PAS_3"/>
    <property type="match status" value="1"/>
</dbReference>
<evidence type="ECO:0000313" key="25">
    <source>
        <dbReference type="Proteomes" id="UP000077927"/>
    </source>
</evidence>
<dbReference type="InterPro" id="IPR013656">
    <property type="entry name" value="PAS_4"/>
</dbReference>
<evidence type="ECO:0000256" key="15">
    <source>
        <dbReference type="ARBA" id="ARBA00023136"/>
    </source>
</evidence>
<dbReference type="PANTHER" id="PTHR45339">
    <property type="entry name" value="HYBRID SIGNAL TRANSDUCTION HISTIDINE KINASE J"/>
    <property type="match status" value="1"/>
</dbReference>
<dbReference type="EMBL" id="CP012605">
    <property type="protein sequence ID" value="ANH74143.1"/>
    <property type="molecule type" value="Genomic_DNA"/>
</dbReference>
<protein>
    <recommendedName>
        <fullName evidence="17">Virulence sensor protein BvgS</fullName>
        <ecNumber evidence="3">2.7.13.3</ecNumber>
    </recommendedName>
</protein>
<evidence type="ECO:0000256" key="3">
    <source>
        <dbReference type="ARBA" id="ARBA00012438"/>
    </source>
</evidence>
<evidence type="ECO:0000256" key="13">
    <source>
        <dbReference type="ARBA" id="ARBA00023012"/>
    </source>
</evidence>
<dbReference type="Pfam" id="PF00072">
    <property type="entry name" value="Response_reg"/>
    <property type="match status" value="1"/>
</dbReference>
<feature type="domain" description="Histidine kinase" evidence="20">
    <location>
        <begin position="841"/>
        <end position="1062"/>
    </location>
</feature>
<comment type="subcellular location">
    <subcellularLocation>
        <location evidence="2">Cell membrane</location>
        <topology evidence="2">Multi-pass membrane protein</topology>
    </subcellularLocation>
</comment>
<dbReference type="PROSITE" id="PS50109">
    <property type="entry name" value="HIS_KIN"/>
    <property type="match status" value="1"/>
</dbReference>
<dbReference type="InterPro" id="IPR004358">
    <property type="entry name" value="Sig_transdc_His_kin-like_C"/>
</dbReference>
<dbReference type="InterPro" id="IPR036641">
    <property type="entry name" value="HPT_dom_sf"/>
</dbReference>
<dbReference type="InterPro" id="IPR001610">
    <property type="entry name" value="PAC"/>
</dbReference>
<feature type="chain" id="PRO_5042055384" description="Virulence sensor protein BvgS" evidence="19">
    <location>
        <begin position="34"/>
        <end position="1446"/>
    </location>
</feature>
<dbReference type="PROSITE" id="PS50113">
    <property type="entry name" value="PAC"/>
    <property type="match status" value="2"/>
</dbReference>
<dbReference type="Gene3D" id="3.30.450.20">
    <property type="entry name" value="PAS domain"/>
    <property type="match status" value="2"/>
</dbReference>
<dbReference type="InterPro" id="IPR001789">
    <property type="entry name" value="Sig_transdc_resp-reg_receiver"/>
</dbReference>
<keyword evidence="6" id="KW-0808">Transferase</keyword>
<feature type="domain" description="PAS" evidence="22">
    <location>
        <begin position="564"/>
        <end position="636"/>
    </location>
</feature>
<dbReference type="InterPro" id="IPR003661">
    <property type="entry name" value="HisK_dim/P_dom"/>
</dbReference>
<evidence type="ECO:0000256" key="8">
    <source>
        <dbReference type="ARBA" id="ARBA00022729"/>
    </source>
</evidence>
<keyword evidence="13" id="KW-0902">Two-component regulatory system</keyword>
<dbReference type="Pfam" id="PF02518">
    <property type="entry name" value="HATPase_c"/>
    <property type="match status" value="1"/>
</dbReference>
<dbReference type="SUPFAM" id="SSF52172">
    <property type="entry name" value="CheY-like"/>
    <property type="match status" value="1"/>
</dbReference>
<evidence type="ECO:0000256" key="19">
    <source>
        <dbReference type="SAM" id="SignalP"/>
    </source>
</evidence>
<dbReference type="InterPro" id="IPR035965">
    <property type="entry name" value="PAS-like_dom_sf"/>
</dbReference>